<dbReference type="Proteomes" id="UP000272025">
    <property type="component" value="Unassembled WGS sequence"/>
</dbReference>
<comment type="similarity">
    <text evidence="1">Belongs to the ATG14 family.</text>
</comment>
<dbReference type="OrthoDB" id="16772at2759"/>
<dbReference type="GO" id="GO:0005768">
    <property type="term" value="C:endosome"/>
    <property type="evidence" value="ECO:0007669"/>
    <property type="project" value="TreeGrafter"/>
</dbReference>
<organism evidence="5 6">
    <name type="scientific">Sodiomyces alkalinus (strain CBS 110278 / VKM F-3762 / F11)</name>
    <name type="common">Alkaliphilic filamentous fungus</name>
    <dbReference type="NCBI Taxonomy" id="1314773"/>
    <lineage>
        <taxon>Eukaryota</taxon>
        <taxon>Fungi</taxon>
        <taxon>Dikarya</taxon>
        <taxon>Ascomycota</taxon>
        <taxon>Pezizomycotina</taxon>
        <taxon>Sordariomycetes</taxon>
        <taxon>Hypocreomycetidae</taxon>
        <taxon>Glomerellales</taxon>
        <taxon>Plectosphaerellaceae</taxon>
        <taxon>Sodiomyces</taxon>
    </lineage>
</organism>
<dbReference type="GO" id="GO:0032991">
    <property type="term" value="C:protein-containing complex"/>
    <property type="evidence" value="ECO:0007669"/>
    <property type="project" value="UniProtKB-ARBA"/>
</dbReference>
<dbReference type="PANTHER" id="PTHR15157">
    <property type="entry name" value="UV RADIATION RESISTANCE-ASSOCIATED GENE PROTEIN"/>
    <property type="match status" value="1"/>
</dbReference>
<feature type="region of interest" description="Disordered" evidence="4">
    <location>
        <begin position="443"/>
        <end position="499"/>
    </location>
</feature>
<dbReference type="PANTHER" id="PTHR15157:SF13">
    <property type="entry name" value="AUTOPHAGY-RELATED PROTEIN 14"/>
    <property type="match status" value="1"/>
</dbReference>
<name>A0A3N2PXS0_SODAK</name>
<reference evidence="5 6" key="1">
    <citation type="journal article" date="2018" name="Mol. Ecol.">
        <title>The obligate alkalophilic soda-lake fungus Sodiomyces alkalinus has shifted to a protein diet.</title>
        <authorList>
            <person name="Grum-Grzhimaylo A.A."/>
            <person name="Falkoski D.L."/>
            <person name="van den Heuvel J."/>
            <person name="Valero-Jimenez C.A."/>
            <person name="Min B."/>
            <person name="Choi I.G."/>
            <person name="Lipzen A."/>
            <person name="Daum C.G."/>
            <person name="Aanen D.K."/>
            <person name="Tsang A."/>
            <person name="Henrissat B."/>
            <person name="Bilanenko E.N."/>
            <person name="de Vries R.P."/>
            <person name="van Kan J.A.L."/>
            <person name="Grigoriev I.V."/>
            <person name="Debets A.J.M."/>
        </authorList>
    </citation>
    <scope>NUCLEOTIDE SEQUENCE [LARGE SCALE GENOMIC DNA]</scope>
    <source>
        <strain evidence="5 6">F11</strain>
    </source>
</reference>
<dbReference type="GO" id="GO:0035493">
    <property type="term" value="P:SNARE complex assembly"/>
    <property type="evidence" value="ECO:0007669"/>
    <property type="project" value="TreeGrafter"/>
</dbReference>
<dbReference type="GeneID" id="39581962"/>
<dbReference type="RefSeq" id="XP_028467139.1">
    <property type="nucleotide sequence ID" value="XM_028613484.1"/>
</dbReference>
<keyword evidence="6" id="KW-1185">Reference proteome</keyword>
<dbReference type="Pfam" id="PF10186">
    <property type="entry name" value="ATG14"/>
    <property type="match status" value="1"/>
</dbReference>
<keyword evidence="3" id="KW-0175">Coiled coil</keyword>
<evidence type="ECO:0000313" key="5">
    <source>
        <dbReference type="EMBL" id="ROT39333.1"/>
    </source>
</evidence>
<sequence length="499" mass="54674">MNCDICSRSYDTVRLPFLCPVDARNHCYDGRLKHATLLLQNETLQKQISKLAEDQTTDDKFIAKRDAVSETRAAQDRTSRIIEQADKLRHHIAAAREEMEDRKAAIARRRSDLASATNGLAARRARQLDDVERSIQAAKFKWNRNADAMAKTRAFLCLEAARLFGLRRVKTGSSSSSRYQYKIGGVDIFDLESMHAASPEQLSTSLANVAHILALAAHYLSLRLPAEPTLPHCDYPRPTIFTLASSYQHGKVPFPGSAAIPGFGADYDLAQHLPVPRPRPLYVDKALPALAKEDPSVYSLFLEGVTLLAYDVAWVCNTQGVSVGDRTSFDDVCRMGRNLYTLLIGQQIHGAQAARTYAPPTMVVGKSEAVDHQEEIGQAASLMGRYSHGAAHTFLCAADGIDFARSFKLPNPLKLVDRLKRKLVSEVAIPEWEVLEEDEWAGGDDALDGGSVVNVAGPVSRQEGETKTSKTDNVPASSQRGPRSGSGSGTSGWTKVKSR</sequence>
<dbReference type="AlphaFoldDB" id="A0A3N2PXS0"/>
<proteinExistence type="inferred from homology"/>
<evidence type="ECO:0000256" key="4">
    <source>
        <dbReference type="SAM" id="MobiDB-lite"/>
    </source>
</evidence>
<gene>
    <name evidence="5" type="ORF">SODALDRAFT_350497</name>
</gene>
<dbReference type="GO" id="GO:0000149">
    <property type="term" value="F:SNARE binding"/>
    <property type="evidence" value="ECO:0007669"/>
    <property type="project" value="TreeGrafter"/>
</dbReference>
<accession>A0A3N2PXS0</accession>
<evidence type="ECO:0000256" key="3">
    <source>
        <dbReference type="ARBA" id="ARBA00023054"/>
    </source>
</evidence>
<protein>
    <recommendedName>
        <fullName evidence="2">Autophagy-related protein 14</fullName>
    </recommendedName>
</protein>
<dbReference type="GO" id="GO:0000323">
    <property type="term" value="C:lytic vacuole"/>
    <property type="evidence" value="ECO:0007669"/>
    <property type="project" value="TreeGrafter"/>
</dbReference>
<evidence type="ECO:0000313" key="6">
    <source>
        <dbReference type="Proteomes" id="UP000272025"/>
    </source>
</evidence>
<dbReference type="EMBL" id="ML119054">
    <property type="protein sequence ID" value="ROT39333.1"/>
    <property type="molecule type" value="Genomic_DNA"/>
</dbReference>
<evidence type="ECO:0000256" key="1">
    <source>
        <dbReference type="ARBA" id="ARBA00009574"/>
    </source>
</evidence>
<dbReference type="InterPro" id="IPR018791">
    <property type="entry name" value="UV_resistance/autophagy_Atg14"/>
</dbReference>
<evidence type="ECO:0000256" key="2">
    <source>
        <dbReference type="ARBA" id="ARBA00013807"/>
    </source>
</evidence>